<dbReference type="Proteomes" id="UP000077266">
    <property type="component" value="Unassembled WGS sequence"/>
</dbReference>
<dbReference type="AlphaFoldDB" id="A0A165EVU4"/>
<evidence type="ECO:0000313" key="2">
    <source>
        <dbReference type="Proteomes" id="UP000077266"/>
    </source>
</evidence>
<organism evidence="1 2">
    <name type="scientific">Exidia glandulosa HHB12029</name>
    <dbReference type="NCBI Taxonomy" id="1314781"/>
    <lineage>
        <taxon>Eukaryota</taxon>
        <taxon>Fungi</taxon>
        <taxon>Dikarya</taxon>
        <taxon>Basidiomycota</taxon>
        <taxon>Agaricomycotina</taxon>
        <taxon>Agaricomycetes</taxon>
        <taxon>Auriculariales</taxon>
        <taxon>Exidiaceae</taxon>
        <taxon>Exidia</taxon>
    </lineage>
</organism>
<evidence type="ECO:0000313" key="1">
    <source>
        <dbReference type="EMBL" id="KZV87800.1"/>
    </source>
</evidence>
<reference evidence="1 2" key="1">
    <citation type="journal article" date="2016" name="Mol. Biol. Evol.">
        <title>Comparative Genomics of Early-Diverging Mushroom-Forming Fungi Provides Insights into the Origins of Lignocellulose Decay Capabilities.</title>
        <authorList>
            <person name="Nagy L.G."/>
            <person name="Riley R."/>
            <person name="Tritt A."/>
            <person name="Adam C."/>
            <person name="Daum C."/>
            <person name="Floudas D."/>
            <person name="Sun H."/>
            <person name="Yadav J.S."/>
            <person name="Pangilinan J."/>
            <person name="Larsson K.H."/>
            <person name="Matsuura K."/>
            <person name="Barry K."/>
            <person name="Labutti K."/>
            <person name="Kuo R."/>
            <person name="Ohm R.A."/>
            <person name="Bhattacharya S.S."/>
            <person name="Shirouzu T."/>
            <person name="Yoshinaga Y."/>
            <person name="Martin F.M."/>
            <person name="Grigoriev I.V."/>
            <person name="Hibbett D.S."/>
        </authorList>
    </citation>
    <scope>NUCLEOTIDE SEQUENCE [LARGE SCALE GENOMIC DNA]</scope>
    <source>
        <strain evidence="1 2">HHB12029</strain>
    </source>
</reference>
<gene>
    <name evidence="1" type="ORF">EXIGLDRAFT_773278</name>
</gene>
<sequence length="104" mass="11891">MVGLQSANNQDELLFCDEFQGGALPFWDELMLLDCYFPCRRRILPDGWCLGHTPERLLTYFDIVSLGALVETLELMWPEESMDTQPNDDTASSVESFLLQLTNL</sequence>
<name>A0A165EVU4_EXIGL</name>
<protein>
    <submittedName>
        <fullName evidence="1">Uncharacterized protein</fullName>
    </submittedName>
</protein>
<proteinExistence type="predicted"/>
<accession>A0A165EVU4</accession>
<dbReference type="EMBL" id="KV426115">
    <property type="protein sequence ID" value="KZV87800.1"/>
    <property type="molecule type" value="Genomic_DNA"/>
</dbReference>
<keyword evidence="2" id="KW-1185">Reference proteome</keyword>
<dbReference type="InParanoid" id="A0A165EVU4"/>